<evidence type="ECO:0000256" key="1">
    <source>
        <dbReference type="SAM" id="SignalP"/>
    </source>
</evidence>
<dbReference type="AlphaFoldDB" id="A0A6B0U1N6"/>
<organism evidence="2">
    <name type="scientific">Ixodes ricinus</name>
    <name type="common">Common tick</name>
    <name type="synonym">Acarus ricinus</name>
    <dbReference type="NCBI Taxonomy" id="34613"/>
    <lineage>
        <taxon>Eukaryota</taxon>
        <taxon>Metazoa</taxon>
        <taxon>Ecdysozoa</taxon>
        <taxon>Arthropoda</taxon>
        <taxon>Chelicerata</taxon>
        <taxon>Arachnida</taxon>
        <taxon>Acari</taxon>
        <taxon>Parasitiformes</taxon>
        <taxon>Ixodida</taxon>
        <taxon>Ixodoidea</taxon>
        <taxon>Ixodidae</taxon>
        <taxon>Ixodinae</taxon>
        <taxon>Ixodes</taxon>
    </lineage>
</organism>
<feature type="chain" id="PRO_5025550326" evidence="1">
    <location>
        <begin position="22"/>
        <end position="69"/>
    </location>
</feature>
<evidence type="ECO:0000313" key="2">
    <source>
        <dbReference type="EMBL" id="MXU82564.1"/>
    </source>
</evidence>
<sequence>MLGRVVESSLWLSFCFLSTTTQKMRSVCTHYFCSQHFVCTRSFQYNVSVTIRQGVWFTFDTSCTTSIEQ</sequence>
<feature type="signal peptide" evidence="1">
    <location>
        <begin position="1"/>
        <end position="21"/>
    </location>
</feature>
<proteinExistence type="predicted"/>
<reference evidence="2" key="1">
    <citation type="submission" date="2019-12" db="EMBL/GenBank/DDBJ databases">
        <title>An insight into the sialome of adult female Ixodes ricinus ticks feeding for 6 days.</title>
        <authorList>
            <person name="Perner J."/>
            <person name="Ribeiro J.M.C."/>
        </authorList>
    </citation>
    <scope>NUCLEOTIDE SEQUENCE</scope>
    <source>
        <strain evidence="2">Semi-engorged</strain>
        <tissue evidence="2">Salivary glands</tissue>
    </source>
</reference>
<accession>A0A6B0U1N6</accession>
<name>A0A6B0U1N6_IXORI</name>
<keyword evidence="1" id="KW-0732">Signal</keyword>
<protein>
    <submittedName>
        <fullName evidence="2">Putative secreted protein</fullName>
    </submittedName>
</protein>
<dbReference type="EMBL" id="GIFC01000481">
    <property type="protein sequence ID" value="MXU82564.1"/>
    <property type="molecule type" value="Transcribed_RNA"/>
</dbReference>